<evidence type="ECO:0000256" key="1">
    <source>
        <dbReference type="SAM" id="Phobius"/>
    </source>
</evidence>
<gene>
    <name evidence="2" type="ORF">HB759_16095</name>
    <name evidence="3" type="ORF">HBP98_16605</name>
</gene>
<proteinExistence type="predicted"/>
<evidence type="ECO:0000313" key="4">
    <source>
        <dbReference type="Proteomes" id="UP000532866"/>
    </source>
</evidence>
<dbReference type="EMBL" id="JAAROL010000010">
    <property type="protein sequence ID" value="MBC1333468.1"/>
    <property type="molecule type" value="Genomic_DNA"/>
</dbReference>
<keyword evidence="1" id="KW-0472">Membrane</keyword>
<feature type="transmembrane region" description="Helical" evidence="1">
    <location>
        <begin position="6"/>
        <end position="24"/>
    </location>
</feature>
<evidence type="ECO:0000313" key="2">
    <source>
        <dbReference type="EMBL" id="MBC1333468.1"/>
    </source>
</evidence>
<dbReference type="AlphaFoldDB" id="A0A7X1A987"/>
<accession>A0A7X1A987</accession>
<keyword evidence="1" id="KW-1133">Transmembrane helix</keyword>
<dbReference type="Proteomes" id="UP000546244">
    <property type="component" value="Unassembled WGS sequence"/>
</dbReference>
<evidence type="ECO:0000313" key="3">
    <source>
        <dbReference type="EMBL" id="MBC2373634.1"/>
    </source>
</evidence>
<feature type="transmembrane region" description="Helical" evidence="1">
    <location>
        <begin position="36"/>
        <end position="54"/>
    </location>
</feature>
<dbReference type="RefSeq" id="WP_185369294.1">
    <property type="nucleotide sequence ID" value="NZ_JAARMV010000007.1"/>
</dbReference>
<keyword evidence="1" id="KW-0812">Transmembrane</keyword>
<evidence type="ECO:0000313" key="5">
    <source>
        <dbReference type="Proteomes" id="UP000546244"/>
    </source>
</evidence>
<protein>
    <submittedName>
        <fullName evidence="3">Uncharacterized protein</fullName>
    </submittedName>
</protein>
<sequence length="158" mass="18037">MFGLLALVTFAVACVLFFIAWRMIKNKKLESAICNLAVALLIPISIFMGLHVIGNQKEEQRQERKDITLYVKTEKLVDGESLIGLEYNKTKSHTVSTIKDVIFGKDSTFKVAFIVKNKGTDMEREEIIVVDGSDMNEVVSEIRENNSLRERLEKQRKQ</sequence>
<name>A0A7X1A987_9LIST</name>
<reference evidence="4 5" key="1">
    <citation type="submission" date="2020-03" db="EMBL/GenBank/DDBJ databases">
        <title>Soil Listeria distribution.</title>
        <authorList>
            <person name="Liao J."/>
            <person name="Wiedmann M."/>
        </authorList>
    </citation>
    <scope>NUCLEOTIDE SEQUENCE [LARGE SCALE GENOMIC DNA]</scope>
    <source>
        <strain evidence="2 4">FSL L7-1833</strain>
        <strain evidence="3 5">FSL L7-1850</strain>
    </source>
</reference>
<comment type="caution">
    <text evidence="3">The sequence shown here is derived from an EMBL/GenBank/DDBJ whole genome shotgun (WGS) entry which is preliminary data.</text>
</comment>
<dbReference type="EMBL" id="JAARMV010000007">
    <property type="protein sequence ID" value="MBC2373634.1"/>
    <property type="molecule type" value="Genomic_DNA"/>
</dbReference>
<dbReference type="Proteomes" id="UP000532866">
    <property type="component" value="Unassembled WGS sequence"/>
</dbReference>
<organism evidence="3 5">
    <name type="scientific">Listeria booriae</name>
    <dbReference type="NCBI Taxonomy" id="1552123"/>
    <lineage>
        <taxon>Bacteria</taxon>
        <taxon>Bacillati</taxon>
        <taxon>Bacillota</taxon>
        <taxon>Bacilli</taxon>
        <taxon>Bacillales</taxon>
        <taxon>Listeriaceae</taxon>
        <taxon>Listeria</taxon>
    </lineage>
</organism>